<feature type="region of interest" description="Disordered" evidence="2">
    <location>
        <begin position="119"/>
        <end position="139"/>
    </location>
</feature>
<reference evidence="3 4" key="1">
    <citation type="journal article" date="2023" name="Plants (Basel)">
        <title>Bridging the Gap: Combining Genomics and Transcriptomics Approaches to Understand Stylosanthes scabra, an Orphan Legume from the Brazilian Caatinga.</title>
        <authorList>
            <person name="Ferreira-Neto J.R.C."/>
            <person name="da Silva M.D."/>
            <person name="Binneck E."/>
            <person name="de Melo N.F."/>
            <person name="da Silva R.H."/>
            <person name="de Melo A.L.T.M."/>
            <person name="Pandolfi V."/>
            <person name="Bustamante F.O."/>
            <person name="Brasileiro-Vidal A.C."/>
            <person name="Benko-Iseppon A.M."/>
        </authorList>
    </citation>
    <scope>NUCLEOTIDE SEQUENCE [LARGE SCALE GENOMIC DNA]</scope>
    <source>
        <tissue evidence="3">Leaves</tissue>
    </source>
</reference>
<feature type="coiled-coil region" evidence="1">
    <location>
        <begin position="148"/>
        <end position="186"/>
    </location>
</feature>
<name>A0ABU6ZI33_9FABA</name>
<evidence type="ECO:0000313" key="4">
    <source>
        <dbReference type="Proteomes" id="UP001341840"/>
    </source>
</evidence>
<protein>
    <submittedName>
        <fullName evidence="3">Uncharacterized protein</fullName>
    </submittedName>
</protein>
<sequence>MRRFGEPEYQAMWRANKANHASSTGGSLHTGGLITYPATAKKMAIELGREPTQSEVFVRTHTKKKIRAHKAEMKRLEDECTARIAAGEPAGPPINEDEVWDRLAGGRKRGRIYRKGKVPKRPAPRLVDPEDASTCSGPDAREHITLLNREIHKQAEQYMGEMEAWKQQYETDVTRLQTTIDTQSAEFDQWKSHVSQMYAFMQTMQGTSSSVMPPPPPPPSSSLRPPRPPPATAASHTETHAMTGLPQMMTSMISTTSSFL</sequence>
<feature type="compositionally biased region" description="Pro residues" evidence="2">
    <location>
        <begin position="212"/>
        <end position="231"/>
    </location>
</feature>
<evidence type="ECO:0000256" key="1">
    <source>
        <dbReference type="SAM" id="Coils"/>
    </source>
</evidence>
<feature type="region of interest" description="Disordered" evidence="2">
    <location>
        <begin position="205"/>
        <end position="238"/>
    </location>
</feature>
<proteinExistence type="predicted"/>
<accession>A0ABU6ZI33</accession>
<keyword evidence="4" id="KW-1185">Reference proteome</keyword>
<comment type="caution">
    <text evidence="3">The sequence shown here is derived from an EMBL/GenBank/DDBJ whole genome shotgun (WGS) entry which is preliminary data.</text>
</comment>
<evidence type="ECO:0000256" key="2">
    <source>
        <dbReference type="SAM" id="MobiDB-lite"/>
    </source>
</evidence>
<dbReference type="Pfam" id="PF03004">
    <property type="entry name" value="Transposase_24"/>
    <property type="match status" value="1"/>
</dbReference>
<organism evidence="3 4">
    <name type="scientific">Stylosanthes scabra</name>
    <dbReference type="NCBI Taxonomy" id="79078"/>
    <lineage>
        <taxon>Eukaryota</taxon>
        <taxon>Viridiplantae</taxon>
        <taxon>Streptophyta</taxon>
        <taxon>Embryophyta</taxon>
        <taxon>Tracheophyta</taxon>
        <taxon>Spermatophyta</taxon>
        <taxon>Magnoliopsida</taxon>
        <taxon>eudicotyledons</taxon>
        <taxon>Gunneridae</taxon>
        <taxon>Pentapetalae</taxon>
        <taxon>rosids</taxon>
        <taxon>fabids</taxon>
        <taxon>Fabales</taxon>
        <taxon>Fabaceae</taxon>
        <taxon>Papilionoideae</taxon>
        <taxon>50 kb inversion clade</taxon>
        <taxon>dalbergioids sensu lato</taxon>
        <taxon>Dalbergieae</taxon>
        <taxon>Pterocarpus clade</taxon>
        <taxon>Stylosanthes</taxon>
    </lineage>
</organism>
<keyword evidence="1" id="KW-0175">Coiled coil</keyword>
<gene>
    <name evidence="3" type="ORF">PIB30_056353</name>
</gene>
<dbReference type="InterPro" id="IPR004252">
    <property type="entry name" value="Probable_transposase_24"/>
</dbReference>
<dbReference type="EMBL" id="JASCZI010272310">
    <property type="protein sequence ID" value="MED6221600.1"/>
    <property type="molecule type" value="Genomic_DNA"/>
</dbReference>
<evidence type="ECO:0000313" key="3">
    <source>
        <dbReference type="EMBL" id="MED6221600.1"/>
    </source>
</evidence>
<dbReference type="Proteomes" id="UP001341840">
    <property type="component" value="Unassembled WGS sequence"/>
</dbReference>